<dbReference type="Proteomes" id="UP001152300">
    <property type="component" value="Unassembled WGS sequence"/>
</dbReference>
<dbReference type="EMBL" id="JAPEIS010000013">
    <property type="protein sequence ID" value="KAJ8060445.1"/>
    <property type="molecule type" value="Genomic_DNA"/>
</dbReference>
<comment type="caution">
    <text evidence="1">The sequence shown here is derived from an EMBL/GenBank/DDBJ whole genome shotgun (WGS) entry which is preliminary data.</text>
</comment>
<gene>
    <name evidence="1" type="ORF">OCU04_010771</name>
</gene>
<evidence type="ECO:0000313" key="1">
    <source>
        <dbReference type="EMBL" id="KAJ8060445.1"/>
    </source>
</evidence>
<protein>
    <submittedName>
        <fullName evidence="1">Uncharacterized protein</fullName>
    </submittedName>
</protein>
<organism evidence="1 2">
    <name type="scientific">Sclerotinia nivalis</name>
    <dbReference type="NCBI Taxonomy" id="352851"/>
    <lineage>
        <taxon>Eukaryota</taxon>
        <taxon>Fungi</taxon>
        <taxon>Dikarya</taxon>
        <taxon>Ascomycota</taxon>
        <taxon>Pezizomycotina</taxon>
        <taxon>Leotiomycetes</taxon>
        <taxon>Helotiales</taxon>
        <taxon>Sclerotiniaceae</taxon>
        <taxon>Sclerotinia</taxon>
    </lineage>
</organism>
<sequence>MGTVRLSVLLPPRTQQFTNHAKNRVESNLVVIASSVPLIRPLFIRLKSGDFSTSATTRPAAPTFELSGYSGKRKSLQINRVFS</sequence>
<dbReference type="OrthoDB" id="5429740at2759"/>
<proteinExistence type="predicted"/>
<dbReference type="AlphaFoldDB" id="A0A9X0ACX1"/>
<name>A0A9X0ACX1_9HELO</name>
<reference evidence="1" key="1">
    <citation type="submission" date="2022-11" db="EMBL/GenBank/DDBJ databases">
        <title>Genome Resource of Sclerotinia nivalis Strain SnTB1, a Plant Pathogen Isolated from American Ginseng.</title>
        <authorList>
            <person name="Fan S."/>
        </authorList>
    </citation>
    <scope>NUCLEOTIDE SEQUENCE</scope>
    <source>
        <strain evidence="1">SnTB1</strain>
    </source>
</reference>
<accession>A0A9X0ACX1</accession>
<evidence type="ECO:0000313" key="2">
    <source>
        <dbReference type="Proteomes" id="UP001152300"/>
    </source>
</evidence>
<keyword evidence="2" id="KW-1185">Reference proteome</keyword>